<dbReference type="Pfam" id="PF02875">
    <property type="entry name" value="Mur_ligase_C"/>
    <property type="match status" value="1"/>
</dbReference>
<accession>A0A145Q2P2</accession>
<dbReference type="Gene3D" id="3.40.1390.10">
    <property type="entry name" value="MurE/MurF, N-terminal domain"/>
    <property type="match status" value="1"/>
</dbReference>
<dbReference type="NCBIfam" id="TIGR01143">
    <property type="entry name" value="murF"/>
    <property type="match status" value="1"/>
</dbReference>
<proteinExistence type="inferred from homology"/>
<dbReference type="Gene3D" id="3.90.190.20">
    <property type="entry name" value="Mur ligase, C-terminal domain"/>
    <property type="match status" value="1"/>
</dbReference>
<dbReference type="KEGG" id="gph:GEMMAAP_07755"/>
<dbReference type="InterPro" id="IPR035911">
    <property type="entry name" value="MurE/MurF_N"/>
</dbReference>
<dbReference type="PANTHER" id="PTHR43024">
    <property type="entry name" value="UDP-N-ACETYLMURAMOYL-TRIPEPTIDE--D-ALANYL-D-ALANINE LIGASE"/>
    <property type="match status" value="1"/>
</dbReference>
<evidence type="ECO:0000259" key="14">
    <source>
        <dbReference type="Pfam" id="PF08245"/>
    </source>
</evidence>
<evidence type="ECO:0000256" key="9">
    <source>
        <dbReference type="ARBA" id="ARBA00023316"/>
    </source>
</evidence>
<evidence type="ECO:0000259" key="13">
    <source>
        <dbReference type="Pfam" id="PF02875"/>
    </source>
</evidence>
<dbReference type="GO" id="GO:0008360">
    <property type="term" value="P:regulation of cell shape"/>
    <property type="evidence" value="ECO:0007669"/>
    <property type="project" value="UniProtKB-KW"/>
</dbReference>
<dbReference type="Pfam" id="PF01225">
    <property type="entry name" value="Mur_ligase"/>
    <property type="match status" value="1"/>
</dbReference>
<organism evidence="15 16">
    <name type="scientific">Gemmatimonas phototrophica</name>
    <dbReference type="NCBI Taxonomy" id="1379270"/>
    <lineage>
        <taxon>Bacteria</taxon>
        <taxon>Pseudomonadati</taxon>
        <taxon>Gemmatimonadota</taxon>
        <taxon>Gemmatimonadia</taxon>
        <taxon>Gemmatimonadales</taxon>
        <taxon>Gemmatimonadaceae</taxon>
        <taxon>Gemmatimonas</taxon>
    </lineage>
</organism>
<comment type="subcellular location">
    <subcellularLocation>
        <location evidence="10 11">Cytoplasm</location>
    </subcellularLocation>
</comment>
<dbReference type="eggNOG" id="COG0770">
    <property type="taxonomic scope" value="Bacteria"/>
</dbReference>
<dbReference type="HAMAP" id="MF_02019">
    <property type="entry name" value="MurF"/>
    <property type="match status" value="1"/>
</dbReference>
<keyword evidence="2 10" id="KW-0436">Ligase</keyword>
<dbReference type="UniPathway" id="UPA00219"/>
<dbReference type="EC" id="6.3.2.10" evidence="10 11"/>
<keyword evidence="16" id="KW-1185">Reference proteome</keyword>
<evidence type="ECO:0000259" key="12">
    <source>
        <dbReference type="Pfam" id="PF01225"/>
    </source>
</evidence>
<dbReference type="EMBL" id="CP011454">
    <property type="protein sequence ID" value="AMW06663.1"/>
    <property type="molecule type" value="Genomic_DNA"/>
</dbReference>
<keyword evidence="9 10" id="KW-0961">Cell wall biogenesis/degradation</keyword>
<reference evidence="15 16" key="2">
    <citation type="journal article" date="2016" name="Environ. Microbiol. Rep.">
        <title>Metagenomic evidence for the presence of phototrophic Gemmatimonadetes bacteria in diverse environments.</title>
        <authorList>
            <person name="Zeng Y."/>
            <person name="Baumbach J."/>
            <person name="Barbosa E.G."/>
            <person name="Azevedo V."/>
            <person name="Zhang C."/>
            <person name="Koblizek M."/>
        </authorList>
    </citation>
    <scope>NUCLEOTIDE SEQUENCE [LARGE SCALE GENOMIC DNA]</scope>
    <source>
        <strain evidence="15 16">AP64</strain>
    </source>
</reference>
<evidence type="ECO:0000256" key="8">
    <source>
        <dbReference type="ARBA" id="ARBA00023306"/>
    </source>
</evidence>
<evidence type="ECO:0000256" key="3">
    <source>
        <dbReference type="ARBA" id="ARBA00022618"/>
    </source>
</evidence>
<evidence type="ECO:0000256" key="10">
    <source>
        <dbReference type="HAMAP-Rule" id="MF_02019"/>
    </source>
</evidence>
<dbReference type="STRING" id="1379270.GEMMAAP_07755"/>
<dbReference type="GO" id="GO:0008766">
    <property type="term" value="F:UDP-N-acetylmuramoylalanyl-D-glutamyl-2,6-diaminopimelate-D-alanyl-D-alanine ligase activity"/>
    <property type="evidence" value="ECO:0007669"/>
    <property type="project" value="RHEA"/>
</dbReference>
<dbReference type="PANTHER" id="PTHR43024:SF1">
    <property type="entry name" value="UDP-N-ACETYLMURAMOYL-TRIPEPTIDE--D-ALANYL-D-ALANINE LIGASE"/>
    <property type="match status" value="1"/>
</dbReference>
<feature type="binding site" evidence="10">
    <location>
        <begin position="91"/>
        <end position="97"/>
    </location>
    <ligand>
        <name>ATP</name>
        <dbReference type="ChEBI" id="CHEBI:30616"/>
    </ligand>
</feature>
<evidence type="ECO:0000313" key="16">
    <source>
        <dbReference type="Proteomes" id="UP000076404"/>
    </source>
</evidence>
<keyword evidence="6 10" id="KW-0133">Cell shape</keyword>
<dbReference type="InterPro" id="IPR036565">
    <property type="entry name" value="Mur-like_cat_sf"/>
</dbReference>
<evidence type="ECO:0000256" key="6">
    <source>
        <dbReference type="ARBA" id="ARBA00022960"/>
    </source>
</evidence>
<dbReference type="GO" id="GO:0009252">
    <property type="term" value="P:peptidoglycan biosynthetic process"/>
    <property type="evidence" value="ECO:0007669"/>
    <property type="project" value="UniProtKB-UniRule"/>
</dbReference>
<dbReference type="InterPro" id="IPR000713">
    <property type="entry name" value="Mur_ligase_N"/>
</dbReference>
<comment type="function">
    <text evidence="10 11">Involved in cell wall formation. Catalyzes the final step in the synthesis of UDP-N-acetylmuramoyl-pentapeptide, the precursor of murein.</text>
</comment>
<dbReference type="InterPro" id="IPR005863">
    <property type="entry name" value="UDP-N-AcMur_synth"/>
</dbReference>
<keyword evidence="3 10" id="KW-0132">Cell division</keyword>
<evidence type="ECO:0000313" key="15">
    <source>
        <dbReference type="EMBL" id="AMW06663.1"/>
    </source>
</evidence>
<reference evidence="15 16" key="1">
    <citation type="journal article" date="2014" name="Proc. Natl. Acad. Sci. U.S.A.">
        <title>Functional type 2 photosynthetic reaction centers found in the rare bacterial phylum Gemmatimonadetes.</title>
        <authorList>
            <person name="Zeng Y."/>
            <person name="Feng F."/>
            <person name="Medova H."/>
            <person name="Dean J."/>
            <person name="Koblizek M."/>
        </authorList>
    </citation>
    <scope>NUCLEOTIDE SEQUENCE [LARGE SCALE GENOMIC DNA]</scope>
    <source>
        <strain evidence="15 16">AP64</strain>
    </source>
</reference>
<feature type="domain" description="Mur ligase N-terminal catalytic" evidence="12">
    <location>
        <begin position="6"/>
        <end position="77"/>
    </location>
</feature>
<dbReference type="SUPFAM" id="SSF63418">
    <property type="entry name" value="MurE/MurF N-terminal domain"/>
    <property type="match status" value="1"/>
</dbReference>
<dbReference type="AlphaFoldDB" id="A0A145Q2P2"/>
<evidence type="ECO:0000256" key="5">
    <source>
        <dbReference type="ARBA" id="ARBA00022840"/>
    </source>
</evidence>
<dbReference type="SUPFAM" id="SSF53244">
    <property type="entry name" value="MurD-like peptide ligases, peptide-binding domain"/>
    <property type="match status" value="1"/>
</dbReference>
<comment type="pathway">
    <text evidence="10 11">Cell wall biogenesis; peptidoglycan biosynthesis.</text>
</comment>
<dbReference type="GO" id="GO:0071555">
    <property type="term" value="P:cell wall organization"/>
    <property type="evidence" value="ECO:0007669"/>
    <property type="project" value="UniProtKB-KW"/>
</dbReference>
<evidence type="ECO:0000256" key="2">
    <source>
        <dbReference type="ARBA" id="ARBA00022598"/>
    </source>
</evidence>
<dbReference type="InterPro" id="IPR004101">
    <property type="entry name" value="Mur_ligase_C"/>
</dbReference>
<evidence type="ECO:0000256" key="1">
    <source>
        <dbReference type="ARBA" id="ARBA00022490"/>
    </source>
</evidence>
<keyword evidence="1 10" id="KW-0963">Cytoplasm</keyword>
<dbReference type="Proteomes" id="UP000076404">
    <property type="component" value="Chromosome"/>
</dbReference>
<dbReference type="GO" id="GO:0005524">
    <property type="term" value="F:ATP binding"/>
    <property type="evidence" value="ECO:0007669"/>
    <property type="project" value="UniProtKB-UniRule"/>
</dbReference>
<sequence length="429" mass="44313">MPNALAGVSTDTRHIGRGDLFVALRGEHFDAHDFLAQAREAGAAAFVVSDATKAVGLGVPTYVVPDTLVALGQLATAWRKAWGRSVIAVAGSNGKTSTKELLKAAFSRTFAVHATTGNLNNLIGVPLTLLAIPSDAEVAIVELGTNTPGEVATLRAMTAPDVAVLTSIGEEHLEGLGDLAGVLREESDVFHGVTLAIIPAAHPEVEPLAHSRARAVISAGLTGQGVVPEAWGLDAEGRPWLDVDGTRIALPLRGAHQAANAMLAIAAAQACGVPLAQAAEGLAAMPVPSMRGVWETLGSATLINDAYNANPASMRAAIALLGDVGQGRQRVAILGSMRELGAQAAQQHREVAQAALASPADLVVGVGDFAAALTELAPNDQRVVVSNDLDALWPLLAPRLHTNAVILLKASRGMRLERLVPQLTAWATA</sequence>
<dbReference type="GO" id="GO:0047480">
    <property type="term" value="F:UDP-N-acetylmuramoyl-tripeptide-D-alanyl-D-alanine ligase activity"/>
    <property type="evidence" value="ECO:0007669"/>
    <property type="project" value="UniProtKB-UniRule"/>
</dbReference>
<evidence type="ECO:0000256" key="11">
    <source>
        <dbReference type="RuleBase" id="RU004136"/>
    </source>
</evidence>
<dbReference type="InterPro" id="IPR051046">
    <property type="entry name" value="MurCDEF_CellWall_CoF430Synth"/>
</dbReference>
<dbReference type="Pfam" id="PF08245">
    <property type="entry name" value="Mur_ligase_M"/>
    <property type="match status" value="1"/>
</dbReference>
<dbReference type="SUPFAM" id="SSF53623">
    <property type="entry name" value="MurD-like peptide ligases, catalytic domain"/>
    <property type="match status" value="1"/>
</dbReference>
<feature type="domain" description="Mur ligase C-terminal" evidence="13">
    <location>
        <begin position="299"/>
        <end position="412"/>
    </location>
</feature>
<keyword evidence="8 10" id="KW-0131">Cell cycle</keyword>
<evidence type="ECO:0000256" key="4">
    <source>
        <dbReference type="ARBA" id="ARBA00022741"/>
    </source>
</evidence>
<comment type="similarity">
    <text evidence="10">Belongs to the MurCDEF family. MurF subfamily.</text>
</comment>
<evidence type="ECO:0000256" key="7">
    <source>
        <dbReference type="ARBA" id="ARBA00022984"/>
    </source>
</evidence>
<dbReference type="InterPro" id="IPR036615">
    <property type="entry name" value="Mur_ligase_C_dom_sf"/>
</dbReference>
<protein>
    <recommendedName>
        <fullName evidence="10 11">UDP-N-acetylmuramoyl-tripeptide--D-alanyl-D-alanine ligase</fullName>
        <ecNumber evidence="10 11">6.3.2.10</ecNumber>
    </recommendedName>
    <alternativeName>
        <fullName evidence="10">D-alanyl-D-alanine-adding enzyme</fullName>
    </alternativeName>
</protein>
<dbReference type="GO" id="GO:0005737">
    <property type="term" value="C:cytoplasm"/>
    <property type="evidence" value="ECO:0007669"/>
    <property type="project" value="UniProtKB-SubCell"/>
</dbReference>
<feature type="domain" description="Mur ligase central" evidence="14">
    <location>
        <begin position="89"/>
        <end position="268"/>
    </location>
</feature>
<comment type="catalytic activity">
    <reaction evidence="10 11">
        <text>D-alanyl-D-alanine + UDP-N-acetyl-alpha-D-muramoyl-L-alanyl-gamma-D-glutamyl-meso-2,6-diaminopimelate + ATP = UDP-N-acetyl-alpha-D-muramoyl-L-alanyl-gamma-D-glutamyl-meso-2,6-diaminopimeloyl-D-alanyl-D-alanine + ADP + phosphate + H(+)</text>
        <dbReference type="Rhea" id="RHEA:28374"/>
        <dbReference type="ChEBI" id="CHEBI:15378"/>
        <dbReference type="ChEBI" id="CHEBI:30616"/>
        <dbReference type="ChEBI" id="CHEBI:43474"/>
        <dbReference type="ChEBI" id="CHEBI:57822"/>
        <dbReference type="ChEBI" id="CHEBI:61386"/>
        <dbReference type="ChEBI" id="CHEBI:83905"/>
        <dbReference type="ChEBI" id="CHEBI:456216"/>
        <dbReference type="EC" id="6.3.2.10"/>
    </reaction>
</comment>
<dbReference type="GO" id="GO:0051301">
    <property type="term" value="P:cell division"/>
    <property type="evidence" value="ECO:0007669"/>
    <property type="project" value="UniProtKB-KW"/>
</dbReference>
<dbReference type="Gene3D" id="3.40.1190.10">
    <property type="entry name" value="Mur-like, catalytic domain"/>
    <property type="match status" value="1"/>
</dbReference>
<keyword evidence="4 10" id="KW-0547">Nucleotide-binding</keyword>
<name>A0A145Q2P2_9BACT</name>
<gene>
    <name evidence="10" type="primary">murF</name>
    <name evidence="15" type="ORF">GEMMAAP_07755</name>
</gene>
<dbReference type="InterPro" id="IPR013221">
    <property type="entry name" value="Mur_ligase_cen"/>
</dbReference>
<keyword evidence="5 10" id="KW-0067">ATP-binding</keyword>
<keyword evidence="7 10" id="KW-0573">Peptidoglycan synthesis</keyword>